<dbReference type="Proteomes" id="UP000271241">
    <property type="component" value="Unassembled WGS sequence"/>
</dbReference>
<reference evidence="12" key="1">
    <citation type="journal article" date="2018" name="Nat. Microbiol.">
        <title>Leveraging single-cell genomics to expand the fungal tree of life.</title>
        <authorList>
            <person name="Ahrendt S.R."/>
            <person name="Quandt C.A."/>
            <person name="Ciobanu D."/>
            <person name="Clum A."/>
            <person name="Salamov A."/>
            <person name="Andreopoulos B."/>
            <person name="Cheng J.F."/>
            <person name="Woyke T."/>
            <person name="Pelin A."/>
            <person name="Henrissat B."/>
            <person name="Reynolds N.K."/>
            <person name="Benny G.L."/>
            <person name="Smith M.E."/>
            <person name="James T.Y."/>
            <person name="Grigoriev I.V."/>
        </authorList>
    </citation>
    <scope>NUCLEOTIDE SEQUENCE [LARGE SCALE GENOMIC DNA]</scope>
    <source>
        <strain evidence="12">RSA 1356</strain>
    </source>
</reference>
<proteinExistence type="inferred from homology"/>
<dbReference type="Pfam" id="PF00069">
    <property type="entry name" value="Pkinase"/>
    <property type="match status" value="1"/>
</dbReference>
<sequence length="344" mass="39776">MPSDGNNSATPSSSAHRARSISGDSDASVNQGIHLSDFELLRSVGRGSFGRVMLARRHADGRTYALKYISKDQCIRQKAVRNIINERRILQRLSHPLVCNLQAAFQDDEHMYIVLDSMLGGDLAFHLERCEFFPEEVVKFYVCEIALALRYLHKQHIVHRDVKPANVLLDERGHCHLTDFNVAGRIRRDKPMKSLAGTYSYMAPEIYKQKGYYESVDWWSLGVLMFELLYGKTPFRGKTKRDIGDAVIKYQITYPKKNERKISPLCTDALHSFLEPKARDRLGCKYRPFKEHPYFSDVVWDKMDRKELSSPFQPDPALVKTDVLYQLEEVLLHEAPLQQKRKKK</sequence>
<keyword evidence="4 11" id="KW-0418">Kinase</keyword>
<dbReference type="PROSITE" id="PS50011">
    <property type="entry name" value="PROTEIN_KINASE_DOM"/>
    <property type="match status" value="1"/>
</dbReference>
<dbReference type="GO" id="GO:0009966">
    <property type="term" value="P:regulation of signal transduction"/>
    <property type="evidence" value="ECO:0007669"/>
    <property type="project" value="TreeGrafter"/>
</dbReference>
<dbReference type="InterPro" id="IPR000961">
    <property type="entry name" value="AGC-kinase_C"/>
</dbReference>
<keyword evidence="1 7" id="KW-0723">Serine/threonine-protein kinase</keyword>
<dbReference type="InterPro" id="IPR008271">
    <property type="entry name" value="Ser/Thr_kinase_AS"/>
</dbReference>
<dbReference type="GO" id="GO:0005524">
    <property type="term" value="F:ATP binding"/>
    <property type="evidence" value="ECO:0007669"/>
    <property type="project" value="UniProtKB-UniRule"/>
</dbReference>
<dbReference type="InterPro" id="IPR000719">
    <property type="entry name" value="Prot_kinase_dom"/>
</dbReference>
<dbReference type="PROSITE" id="PS00108">
    <property type="entry name" value="PROTEIN_KINASE_ST"/>
    <property type="match status" value="1"/>
</dbReference>
<organism evidence="11 12">
    <name type="scientific">Thamnocephalis sphaerospora</name>
    <dbReference type="NCBI Taxonomy" id="78915"/>
    <lineage>
        <taxon>Eukaryota</taxon>
        <taxon>Fungi</taxon>
        <taxon>Fungi incertae sedis</taxon>
        <taxon>Zoopagomycota</taxon>
        <taxon>Zoopagomycotina</taxon>
        <taxon>Zoopagomycetes</taxon>
        <taxon>Zoopagales</taxon>
        <taxon>Sigmoideomycetaceae</taxon>
        <taxon>Thamnocephalis</taxon>
    </lineage>
</organism>
<keyword evidence="5 6" id="KW-0067">ATP-binding</keyword>
<dbReference type="PROSITE" id="PS00107">
    <property type="entry name" value="PROTEIN_KINASE_ATP"/>
    <property type="match status" value="1"/>
</dbReference>
<feature type="non-terminal residue" evidence="11">
    <location>
        <position position="344"/>
    </location>
</feature>
<evidence type="ECO:0000256" key="7">
    <source>
        <dbReference type="RuleBase" id="RU000304"/>
    </source>
</evidence>
<evidence type="ECO:0000256" key="4">
    <source>
        <dbReference type="ARBA" id="ARBA00022777"/>
    </source>
</evidence>
<keyword evidence="12" id="KW-1185">Reference proteome</keyword>
<dbReference type="PROSITE" id="PS51285">
    <property type="entry name" value="AGC_KINASE_CTER"/>
    <property type="match status" value="1"/>
</dbReference>
<dbReference type="OrthoDB" id="354826at2759"/>
<dbReference type="InterPro" id="IPR011009">
    <property type="entry name" value="Kinase-like_dom_sf"/>
</dbReference>
<dbReference type="PANTHER" id="PTHR24355:SF30">
    <property type="entry name" value="SERINE_THREONINE-PROTEIN KINASE 32B ISOFORM X1"/>
    <property type="match status" value="1"/>
</dbReference>
<dbReference type="FunFam" id="3.30.200.20:FF:000042">
    <property type="entry name" value="Aurora kinase A"/>
    <property type="match status" value="1"/>
</dbReference>
<evidence type="ECO:0000313" key="11">
    <source>
        <dbReference type="EMBL" id="RKP06881.1"/>
    </source>
</evidence>
<dbReference type="AlphaFoldDB" id="A0A4P9XN95"/>
<feature type="region of interest" description="Disordered" evidence="8">
    <location>
        <begin position="1"/>
        <end position="27"/>
    </location>
</feature>
<dbReference type="GO" id="GO:0007186">
    <property type="term" value="P:G protein-coupled receptor signaling pathway"/>
    <property type="evidence" value="ECO:0007669"/>
    <property type="project" value="TreeGrafter"/>
</dbReference>
<protein>
    <submittedName>
        <fullName evidence="11">Kinase-like domain-containing protein</fullName>
    </submittedName>
</protein>
<keyword evidence="2" id="KW-0808">Transferase</keyword>
<evidence type="ECO:0000259" key="10">
    <source>
        <dbReference type="PROSITE" id="PS51285"/>
    </source>
</evidence>
<dbReference type="PANTHER" id="PTHR24355">
    <property type="entry name" value="G PROTEIN-COUPLED RECEPTOR KINASE/RIBOSOMAL PROTEIN S6 KINASE"/>
    <property type="match status" value="1"/>
</dbReference>
<feature type="domain" description="AGC-kinase C-terminal" evidence="10">
    <location>
        <begin position="296"/>
        <end position="344"/>
    </location>
</feature>
<dbReference type="Gene3D" id="1.10.510.10">
    <property type="entry name" value="Transferase(Phosphotransferase) domain 1"/>
    <property type="match status" value="1"/>
</dbReference>
<keyword evidence="3 6" id="KW-0547">Nucleotide-binding</keyword>
<dbReference type="GO" id="GO:0004703">
    <property type="term" value="F:G protein-coupled receptor kinase activity"/>
    <property type="evidence" value="ECO:0007669"/>
    <property type="project" value="TreeGrafter"/>
</dbReference>
<dbReference type="FunFam" id="1.10.510.10:FF:000469">
    <property type="entry name" value="Serine/threonine-protein kinase 32B"/>
    <property type="match status" value="1"/>
</dbReference>
<feature type="binding site" evidence="6">
    <location>
        <position position="67"/>
    </location>
    <ligand>
        <name>ATP</name>
        <dbReference type="ChEBI" id="CHEBI:30616"/>
    </ligand>
</feature>
<feature type="compositionally biased region" description="Polar residues" evidence="8">
    <location>
        <begin position="1"/>
        <end position="15"/>
    </location>
</feature>
<accession>A0A4P9XN95</accession>
<evidence type="ECO:0000259" key="9">
    <source>
        <dbReference type="PROSITE" id="PS50011"/>
    </source>
</evidence>
<evidence type="ECO:0000256" key="3">
    <source>
        <dbReference type="ARBA" id="ARBA00022741"/>
    </source>
</evidence>
<evidence type="ECO:0000256" key="8">
    <source>
        <dbReference type="SAM" id="MobiDB-lite"/>
    </source>
</evidence>
<comment type="similarity">
    <text evidence="7">Belongs to the protein kinase superfamily.</text>
</comment>
<evidence type="ECO:0000313" key="12">
    <source>
        <dbReference type="Proteomes" id="UP000271241"/>
    </source>
</evidence>
<dbReference type="EMBL" id="KZ992800">
    <property type="protein sequence ID" value="RKP06881.1"/>
    <property type="molecule type" value="Genomic_DNA"/>
</dbReference>
<evidence type="ECO:0000256" key="5">
    <source>
        <dbReference type="ARBA" id="ARBA00022840"/>
    </source>
</evidence>
<dbReference type="STRING" id="78915.A0A4P9XN95"/>
<dbReference type="SMART" id="SM00220">
    <property type="entry name" value="S_TKc"/>
    <property type="match status" value="1"/>
</dbReference>
<dbReference type="SUPFAM" id="SSF56112">
    <property type="entry name" value="Protein kinase-like (PK-like)"/>
    <property type="match status" value="1"/>
</dbReference>
<gene>
    <name evidence="11" type="ORF">THASP1DRAFT_17877</name>
</gene>
<dbReference type="InterPro" id="IPR017441">
    <property type="entry name" value="Protein_kinase_ATP_BS"/>
</dbReference>
<dbReference type="GO" id="GO:0001664">
    <property type="term" value="F:G protein-coupled receptor binding"/>
    <property type="evidence" value="ECO:0007669"/>
    <property type="project" value="TreeGrafter"/>
</dbReference>
<feature type="domain" description="Protein kinase" evidence="9">
    <location>
        <begin position="38"/>
        <end position="295"/>
    </location>
</feature>
<evidence type="ECO:0000256" key="1">
    <source>
        <dbReference type="ARBA" id="ARBA00022527"/>
    </source>
</evidence>
<evidence type="ECO:0000256" key="6">
    <source>
        <dbReference type="PROSITE-ProRule" id="PRU10141"/>
    </source>
</evidence>
<evidence type="ECO:0000256" key="2">
    <source>
        <dbReference type="ARBA" id="ARBA00022679"/>
    </source>
</evidence>
<name>A0A4P9XN95_9FUNG</name>
<dbReference type="Gene3D" id="3.30.200.20">
    <property type="entry name" value="Phosphorylase Kinase, domain 1"/>
    <property type="match status" value="1"/>
</dbReference>